<name>A0A1V4ADI1_9ACTN</name>
<dbReference type="SUPFAM" id="SSF52038">
    <property type="entry name" value="Barstar-related"/>
    <property type="match status" value="1"/>
</dbReference>
<evidence type="ECO:0000313" key="4">
    <source>
        <dbReference type="EMBL" id="OON82060.1"/>
    </source>
</evidence>
<gene>
    <name evidence="4" type="ORF">B1H18_03090</name>
</gene>
<comment type="caution">
    <text evidence="4">The sequence shown here is derived from an EMBL/GenBank/DDBJ whole genome shotgun (WGS) entry which is preliminary data.</text>
</comment>
<protein>
    <recommendedName>
        <fullName evidence="3">Barstar (barnase inhibitor) domain-containing protein</fullName>
    </recommendedName>
</protein>
<dbReference type="InterPro" id="IPR000468">
    <property type="entry name" value="Barstar"/>
</dbReference>
<evidence type="ECO:0000256" key="1">
    <source>
        <dbReference type="ARBA" id="ARBA00006845"/>
    </source>
</evidence>
<evidence type="ECO:0000259" key="3">
    <source>
        <dbReference type="Pfam" id="PF01337"/>
    </source>
</evidence>
<evidence type="ECO:0000256" key="2">
    <source>
        <dbReference type="SAM" id="MobiDB-lite"/>
    </source>
</evidence>
<proteinExistence type="inferred from homology"/>
<feature type="compositionally biased region" description="Acidic residues" evidence="2">
    <location>
        <begin position="153"/>
        <end position="164"/>
    </location>
</feature>
<dbReference type="STRING" id="83656.B1H18_03090"/>
<feature type="compositionally biased region" description="Pro residues" evidence="2">
    <location>
        <begin position="165"/>
        <end position="181"/>
    </location>
</feature>
<dbReference type="Proteomes" id="UP000190539">
    <property type="component" value="Unassembled WGS sequence"/>
</dbReference>
<dbReference type="EMBL" id="MVFC01000002">
    <property type="protein sequence ID" value="OON82060.1"/>
    <property type="molecule type" value="Genomic_DNA"/>
</dbReference>
<dbReference type="Gene3D" id="3.30.370.10">
    <property type="entry name" value="Barstar-like"/>
    <property type="match status" value="1"/>
</dbReference>
<accession>A0A1V4ADI1</accession>
<organism evidence="4 5">
    <name type="scientific">Streptomyces tsukubensis</name>
    <dbReference type="NCBI Taxonomy" id="83656"/>
    <lineage>
        <taxon>Bacteria</taxon>
        <taxon>Bacillati</taxon>
        <taxon>Actinomycetota</taxon>
        <taxon>Actinomycetes</taxon>
        <taxon>Kitasatosporales</taxon>
        <taxon>Streptomycetaceae</taxon>
        <taxon>Streptomyces</taxon>
    </lineage>
</organism>
<dbReference type="InterPro" id="IPR035905">
    <property type="entry name" value="Barstar-like_sf"/>
</dbReference>
<feature type="region of interest" description="Disordered" evidence="2">
    <location>
        <begin position="146"/>
        <end position="181"/>
    </location>
</feature>
<evidence type="ECO:0000313" key="5">
    <source>
        <dbReference type="Proteomes" id="UP000190539"/>
    </source>
</evidence>
<keyword evidence="5" id="KW-1185">Reference proteome</keyword>
<feature type="domain" description="Barstar (barnase inhibitor)" evidence="3">
    <location>
        <begin position="56"/>
        <end position="151"/>
    </location>
</feature>
<dbReference type="AlphaFoldDB" id="A0A1V4ADI1"/>
<reference evidence="4 5" key="1">
    <citation type="submission" date="2017-02" db="EMBL/GenBank/DDBJ databases">
        <title>Draft Genome Sequence of Streptomyces tsukubaensis F601, a Producer of the immunosuppressant tacrolimus FK506.</title>
        <authorList>
            <person name="Zong G."/>
            <person name="Zhong C."/>
            <person name="Fu J."/>
            <person name="Qin R."/>
            <person name="Cao G."/>
        </authorList>
    </citation>
    <scope>NUCLEOTIDE SEQUENCE [LARGE SCALE GENOMIC DNA]</scope>
    <source>
        <strain evidence="4 5">F601</strain>
    </source>
</reference>
<sequence>MGAEAEPLEAEAAEVEPVAVEPAAFEPAVAASAGGGQSAVEPAAAVLDVARAGGWETVSLDLSGVEDKAAFMDRCARDLALPDWFGRNWDALADCLADLSWAPPARGRLFVVSHWAAYARTAPRDWRIAQEVLRDTVTHWRASPTPVGVLLDLDPDTAPEDPDPDSQPAPGPGPGPGPGLG</sequence>
<dbReference type="Pfam" id="PF01337">
    <property type="entry name" value="Barstar"/>
    <property type="match status" value="1"/>
</dbReference>
<dbReference type="CDD" id="cd05141">
    <property type="entry name" value="Barstar_evA4336-like"/>
    <property type="match status" value="1"/>
</dbReference>
<comment type="similarity">
    <text evidence="1">Belongs to the barstar family.</text>
</comment>